<dbReference type="AlphaFoldDB" id="M5PQG1"/>
<proteinExistence type="predicted"/>
<evidence type="ECO:0008006" key="3">
    <source>
        <dbReference type="Google" id="ProtNLM"/>
    </source>
</evidence>
<reference evidence="1 2" key="1">
    <citation type="journal article" date="2013" name="Genome Announc.">
        <title>Draft Genome Sequence for Desulfovibrio africanus Strain PCS.</title>
        <authorList>
            <person name="Brown S.D."/>
            <person name="Utturkar S.M."/>
            <person name="Arkin A.P."/>
            <person name="Deutschbauer A.M."/>
            <person name="Elias D.A."/>
            <person name="Hazen T.C."/>
            <person name="Chakraborty R."/>
        </authorList>
    </citation>
    <scope>NUCLEOTIDE SEQUENCE [LARGE SCALE GENOMIC DNA]</scope>
    <source>
        <strain evidence="1 2">PCS</strain>
    </source>
</reference>
<dbReference type="EMBL" id="AOSV01000030">
    <property type="protein sequence ID" value="EMG36250.1"/>
    <property type="molecule type" value="Genomic_DNA"/>
</dbReference>
<accession>M5PQG1</accession>
<comment type="caution">
    <text evidence="1">The sequence shown here is derived from an EMBL/GenBank/DDBJ whole genome shotgun (WGS) entry which is preliminary data.</text>
</comment>
<protein>
    <recommendedName>
        <fullName evidence="3">PilZ domain-containing protein</fullName>
    </recommendedName>
</protein>
<organism evidence="1 2">
    <name type="scientific">Desulfocurvibacter africanus PCS</name>
    <dbReference type="NCBI Taxonomy" id="1262666"/>
    <lineage>
        <taxon>Bacteria</taxon>
        <taxon>Pseudomonadati</taxon>
        <taxon>Thermodesulfobacteriota</taxon>
        <taxon>Desulfovibrionia</taxon>
        <taxon>Desulfovibrionales</taxon>
        <taxon>Desulfovibrionaceae</taxon>
        <taxon>Desulfocurvibacter</taxon>
    </lineage>
</organism>
<name>M5PQG1_DESAF</name>
<evidence type="ECO:0000313" key="1">
    <source>
        <dbReference type="EMBL" id="EMG36250.1"/>
    </source>
</evidence>
<evidence type="ECO:0000313" key="2">
    <source>
        <dbReference type="Proteomes" id="UP000011922"/>
    </source>
</evidence>
<sequence length="137" mass="15382">MQWRERRKWQRFDVLQEGVSACSLLDKHGGATHMLIHDIGMGGVRLSQYEDEGVPKIVAGAIFTLSGSRMPRFGHHLDGRRVRTVWVDRRACGLRFAIPLFGRPSGLQRLLTALTIPSQSAPQSSLLTRLATRLGRH</sequence>
<gene>
    <name evidence="1" type="ORF">PCS_02753</name>
</gene>
<dbReference type="Proteomes" id="UP000011922">
    <property type="component" value="Unassembled WGS sequence"/>
</dbReference>
<dbReference type="PATRIC" id="fig|1262666.3.peg.2784"/>
<dbReference type="RefSeq" id="WP_005988126.1">
    <property type="nucleotide sequence ID" value="NZ_AOSV01000030.1"/>
</dbReference>